<evidence type="ECO:0000313" key="3">
    <source>
        <dbReference type="Proteomes" id="UP000011713"/>
    </source>
</evidence>
<dbReference type="InParanoid" id="M4B7R0"/>
<proteinExistence type="predicted"/>
<evidence type="ECO:0000313" key="2">
    <source>
        <dbReference type="EnsemblProtists" id="HpaP802312"/>
    </source>
</evidence>
<evidence type="ECO:0000256" key="1">
    <source>
        <dbReference type="SAM" id="SignalP"/>
    </source>
</evidence>
<dbReference type="EMBL" id="JH597876">
    <property type="status" value="NOT_ANNOTATED_CDS"/>
    <property type="molecule type" value="Genomic_DNA"/>
</dbReference>
<name>M4B7R0_HYAAE</name>
<dbReference type="HOGENOM" id="CLU_1274390_0_0_1"/>
<keyword evidence="3" id="KW-1185">Reference proteome</keyword>
<reference evidence="2" key="2">
    <citation type="submission" date="2015-06" db="UniProtKB">
        <authorList>
            <consortium name="EnsemblProtists"/>
        </authorList>
    </citation>
    <scope>IDENTIFICATION</scope>
    <source>
        <strain evidence="2">Emoy2</strain>
    </source>
</reference>
<feature type="chain" id="PRO_5004048924" description="RxLR effector candidate protein" evidence="1">
    <location>
        <begin position="22"/>
        <end position="217"/>
    </location>
</feature>
<dbReference type="AlphaFoldDB" id="M4B7R0"/>
<protein>
    <recommendedName>
        <fullName evidence="4">RxLR effector candidate protein</fullName>
    </recommendedName>
</protein>
<keyword evidence="1" id="KW-0732">Signal</keyword>
<evidence type="ECO:0008006" key="4">
    <source>
        <dbReference type="Google" id="ProtNLM"/>
    </source>
</evidence>
<feature type="signal peptide" evidence="1">
    <location>
        <begin position="1"/>
        <end position="21"/>
    </location>
</feature>
<accession>M4B7R0</accession>
<dbReference type="Proteomes" id="UP000011713">
    <property type="component" value="Unassembled WGS sequence"/>
</dbReference>
<organism evidence="2 3">
    <name type="scientific">Hyaloperonospora arabidopsidis (strain Emoy2)</name>
    <name type="common">Downy mildew agent</name>
    <name type="synonym">Peronospora arabidopsidis</name>
    <dbReference type="NCBI Taxonomy" id="559515"/>
    <lineage>
        <taxon>Eukaryota</taxon>
        <taxon>Sar</taxon>
        <taxon>Stramenopiles</taxon>
        <taxon>Oomycota</taxon>
        <taxon>Peronosporomycetes</taxon>
        <taxon>Peronosporales</taxon>
        <taxon>Peronosporaceae</taxon>
        <taxon>Hyaloperonospora</taxon>
    </lineage>
</organism>
<sequence>MTKYFHLLVLAHVLSARGAFSAVADGHQANLTTPDLDPVTQSEPIDKRLFPITDATNDEPADEERGGLIELMGKIRDGVMELAAKLKNGFASLKDIFNPKAPTYEFNHESGELVKKFENLVARLAWESSQKFDKVVEAYTFNKKVSLAKEVLAKGRSHGELLDRRIPPKVLYYLFNLKAVQSRPDHPTQREIDDYDFLAEYSSLYRAKTGKAADWER</sequence>
<dbReference type="EnsemblProtists" id="HpaT802312">
    <property type="protein sequence ID" value="HpaP802312"/>
    <property type="gene ID" value="HpaG802312"/>
</dbReference>
<dbReference type="VEuPathDB" id="FungiDB:HpaG802312"/>
<reference evidence="3" key="1">
    <citation type="journal article" date="2010" name="Science">
        <title>Signatures of adaptation to obligate biotrophy in the Hyaloperonospora arabidopsidis genome.</title>
        <authorList>
            <person name="Baxter L."/>
            <person name="Tripathy S."/>
            <person name="Ishaque N."/>
            <person name="Boot N."/>
            <person name="Cabral A."/>
            <person name="Kemen E."/>
            <person name="Thines M."/>
            <person name="Ah-Fong A."/>
            <person name="Anderson R."/>
            <person name="Badejoko W."/>
            <person name="Bittner-Eddy P."/>
            <person name="Boore J.L."/>
            <person name="Chibucos M.C."/>
            <person name="Coates M."/>
            <person name="Dehal P."/>
            <person name="Delehaunty K."/>
            <person name="Dong S."/>
            <person name="Downton P."/>
            <person name="Dumas B."/>
            <person name="Fabro G."/>
            <person name="Fronick C."/>
            <person name="Fuerstenberg S.I."/>
            <person name="Fulton L."/>
            <person name="Gaulin E."/>
            <person name="Govers F."/>
            <person name="Hughes L."/>
            <person name="Humphray S."/>
            <person name="Jiang R.H."/>
            <person name="Judelson H."/>
            <person name="Kamoun S."/>
            <person name="Kyung K."/>
            <person name="Meijer H."/>
            <person name="Minx P."/>
            <person name="Morris P."/>
            <person name="Nelson J."/>
            <person name="Phuntumart V."/>
            <person name="Qutob D."/>
            <person name="Rehmany A."/>
            <person name="Rougon-Cardoso A."/>
            <person name="Ryden P."/>
            <person name="Torto-Alalibo T."/>
            <person name="Studholme D."/>
            <person name="Wang Y."/>
            <person name="Win J."/>
            <person name="Wood J."/>
            <person name="Clifton S.W."/>
            <person name="Rogers J."/>
            <person name="Van den Ackerveken G."/>
            <person name="Jones J.D."/>
            <person name="McDowell J.M."/>
            <person name="Beynon J."/>
            <person name="Tyler B.M."/>
        </authorList>
    </citation>
    <scope>NUCLEOTIDE SEQUENCE [LARGE SCALE GENOMIC DNA]</scope>
    <source>
        <strain evidence="3">Emoy2</strain>
    </source>
</reference>